<proteinExistence type="predicted"/>
<dbReference type="EMBL" id="FMMM01000033">
    <property type="protein sequence ID" value="SCQ20245.1"/>
    <property type="molecule type" value="Genomic_DNA"/>
</dbReference>
<protein>
    <submittedName>
        <fullName evidence="1">Susd and RagB outer membrane lipoprotein</fullName>
    </submittedName>
</protein>
<sequence length="554" mass="62840">MVFTIMKRIKNITFICILAGMIAGCTGNFDSMNKNPLAATEVTPSLLLTKMEEYGFNCRSWEYQVGNNLYTNDYAQYVSNTATYFATANYEWKDNWANDGFWKSYYTYLAKPLNETKAMLDRHPEYSNIYQMMRIISAMGAARTTDMFGDVPYFNAATGEITPRYDSQKDIYYDIFKELTEASGLLASNTNQLDPGANDIIYKGDVKKWIKLANACRLRFAMRLRYIDPEKSKAEAEAALKAPLFEGNQDNAGVAQAKTNSGHSLYTIAFWNEFRVSKTMIDMMLYESSVTDPRILLWFGKTQAWLYGTKFQDSENKIPVAEWQGIPNGRNTFVNQYHYLNNSCVWGSRGYPGWNKSEAGTVKSGSTAADFNGKSPTVVIPMIIFNYAEVCFLKAEAALFGYNGAGDAKANYEAGIRASFAEARSGVDAAFYSKDNDDAYIAGGEVKWGTDKEDNFRKIITQKWIGIYPNSIEAWTEFRRTGYPLYDGKRQGIRPIEVNNSTTIPQGQFVKRLRYLDDEIKLNPHASEAALNNKQNSDPKSMNVRVWWDTGRYK</sequence>
<gene>
    <name evidence="1" type="ORF">TFUB20_00974</name>
</gene>
<dbReference type="InterPro" id="IPR011990">
    <property type="entry name" value="TPR-like_helical_dom_sf"/>
</dbReference>
<dbReference type="InterPro" id="IPR024302">
    <property type="entry name" value="SusD-like"/>
</dbReference>
<evidence type="ECO:0000313" key="1">
    <source>
        <dbReference type="EMBL" id="SCQ20245.1"/>
    </source>
</evidence>
<name>A0A1D3UHB7_TANFO</name>
<accession>A0A1D3UHB7</accession>
<dbReference type="Pfam" id="PF12741">
    <property type="entry name" value="SusD-like"/>
    <property type="match status" value="1"/>
</dbReference>
<dbReference type="Gene3D" id="1.25.40.390">
    <property type="match status" value="1"/>
</dbReference>
<dbReference type="AlphaFoldDB" id="A0A1D3UHB7"/>
<evidence type="ECO:0000313" key="2">
    <source>
        <dbReference type="Proteomes" id="UP000182057"/>
    </source>
</evidence>
<reference evidence="1 2" key="1">
    <citation type="submission" date="2016-09" db="EMBL/GenBank/DDBJ databases">
        <authorList>
            <person name="Capua I."/>
            <person name="De Benedictis P."/>
            <person name="Joannis T."/>
            <person name="Lombin L.H."/>
            <person name="Cattoli G."/>
        </authorList>
    </citation>
    <scope>NUCLEOTIDE SEQUENCE [LARGE SCALE GENOMIC DNA]</scope>
    <source>
        <strain evidence="1 2">UB20</strain>
    </source>
</reference>
<dbReference type="PROSITE" id="PS51257">
    <property type="entry name" value="PROKAR_LIPOPROTEIN"/>
    <property type="match status" value="1"/>
</dbReference>
<dbReference type="Proteomes" id="UP000182057">
    <property type="component" value="Unassembled WGS sequence"/>
</dbReference>
<dbReference type="SUPFAM" id="SSF48452">
    <property type="entry name" value="TPR-like"/>
    <property type="match status" value="1"/>
</dbReference>
<organism evidence="1 2">
    <name type="scientific">Tannerella forsythia</name>
    <name type="common">Bacteroides forsythus</name>
    <dbReference type="NCBI Taxonomy" id="28112"/>
    <lineage>
        <taxon>Bacteria</taxon>
        <taxon>Pseudomonadati</taxon>
        <taxon>Bacteroidota</taxon>
        <taxon>Bacteroidia</taxon>
        <taxon>Bacteroidales</taxon>
        <taxon>Tannerellaceae</taxon>
        <taxon>Tannerella</taxon>
    </lineage>
</organism>
<keyword evidence="1" id="KW-0449">Lipoprotein</keyword>